<evidence type="ECO:0000313" key="1">
    <source>
        <dbReference type="Proteomes" id="UP000887579"/>
    </source>
</evidence>
<name>A0AC34G0Z9_9BILA</name>
<evidence type="ECO:0000313" key="2">
    <source>
        <dbReference type="WBParaSite" id="ES5_v2.g23405.t1"/>
    </source>
</evidence>
<protein>
    <submittedName>
        <fullName evidence="2">Uncharacterized protein</fullName>
    </submittedName>
</protein>
<sequence length="106" mass="11684">MKDEKDAAKIDSIKKQRMIDFACDMFGPDGIYLLDCIKLNGNSLIATDIATKIVEELYDDAAPTKKNLFDGECKSTAPKNEEIFNNEYSLPPGNEAQPPSPPADET</sequence>
<accession>A0AC34G0Z9</accession>
<dbReference type="Proteomes" id="UP000887579">
    <property type="component" value="Unplaced"/>
</dbReference>
<proteinExistence type="predicted"/>
<organism evidence="1 2">
    <name type="scientific">Panagrolaimus sp. ES5</name>
    <dbReference type="NCBI Taxonomy" id="591445"/>
    <lineage>
        <taxon>Eukaryota</taxon>
        <taxon>Metazoa</taxon>
        <taxon>Ecdysozoa</taxon>
        <taxon>Nematoda</taxon>
        <taxon>Chromadorea</taxon>
        <taxon>Rhabditida</taxon>
        <taxon>Tylenchina</taxon>
        <taxon>Panagrolaimomorpha</taxon>
        <taxon>Panagrolaimoidea</taxon>
        <taxon>Panagrolaimidae</taxon>
        <taxon>Panagrolaimus</taxon>
    </lineage>
</organism>
<reference evidence="2" key="1">
    <citation type="submission" date="2022-11" db="UniProtKB">
        <authorList>
            <consortium name="WormBaseParasite"/>
        </authorList>
    </citation>
    <scope>IDENTIFICATION</scope>
</reference>
<dbReference type="WBParaSite" id="ES5_v2.g23405.t1">
    <property type="protein sequence ID" value="ES5_v2.g23405.t1"/>
    <property type="gene ID" value="ES5_v2.g23405"/>
</dbReference>